<dbReference type="PANTHER" id="PTHR23232">
    <property type="entry name" value="KRAB DOMAIN C2H2 ZINC FINGER"/>
    <property type="match status" value="1"/>
</dbReference>
<reference evidence="2 3" key="1">
    <citation type="journal article" date="2013" name="Nat. Commun.">
        <title>Genome analysis reveals insights into physiology and longevity of the Brandt's bat Myotis brandtii.</title>
        <authorList>
            <person name="Seim I."/>
            <person name="Fang X."/>
            <person name="Xiong Z."/>
            <person name="Lobanov A.V."/>
            <person name="Huang Z."/>
            <person name="Ma S."/>
            <person name="Feng Y."/>
            <person name="Turanov A.A."/>
            <person name="Zhu Y."/>
            <person name="Lenz T.L."/>
            <person name="Gerashchenko M.V."/>
            <person name="Fan D."/>
            <person name="Hee Yim S."/>
            <person name="Yao X."/>
            <person name="Jordan D."/>
            <person name="Xiong Y."/>
            <person name="Ma Y."/>
            <person name="Lyapunov A.N."/>
            <person name="Chen G."/>
            <person name="Kulakova O.I."/>
            <person name="Sun Y."/>
            <person name="Lee S.G."/>
            <person name="Bronson R.T."/>
            <person name="Moskalev A.A."/>
            <person name="Sunyaev S.R."/>
            <person name="Zhang G."/>
            <person name="Krogh A."/>
            <person name="Wang J."/>
            <person name="Gladyshev V.N."/>
        </authorList>
    </citation>
    <scope>NUCLEOTIDE SEQUENCE [LARGE SCALE GENOMIC DNA]</scope>
</reference>
<dbReference type="InterPro" id="IPR050169">
    <property type="entry name" value="Krueppel_C2H2_ZnF"/>
</dbReference>
<evidence type="ECO:0000313" key="2">
    <source>
        <dbReference type="EMBL" id="EPQ20835.1"/>
    </source>
</evidence>
<feature type="non-terminal residue" evidence="2">
    <location>
        <position position="1"/>
    </location>
</feature>
<gene>
    <name evidence="2" type="ORF">D623_10000109</name>
</gene>
<dbReference type="SUPFAM" id="SSF109640">
    <property type="entry name" value="KRAB domain (Kruppel-associated box)"/>
    <property type="match status" value="1"/>
</dbReference>
<dbReference type="Gene3D" id="6.10.140.140">
    <property type="match status" value="1"/>
</dbReference>
<dbReference type="AlphaFoldDB" id="S7NUQ2"/>
<evidence type="ECO:0000259" key="1">
    <source>
        <dbReference type="PROSITE" id="PS50805"/>
    </source>
</evidence>
<dbReference type="SMART" id="SM00349">
    <property type="entry name" value="KRAB"/>
    <property type="match status" value="1"/>
</dbReference>
<evidence type="ECO:0000313" key="3">
    <source>
        <dbReference type="Proteomes" id="UP000052978"/>
    </source>
</evidence>
<keyword evidence="3" id="KW-1185">Reference proteome</keyword>
<dbReference type="InterPro" id="IPR001909">
    <property type="entry name" value="KRAB"/>
</dbReference>
<dbReference type="Pfam" id="PF01352">
    <property type="entry name" value="KRAB"/>
    <property type="match status" value="1"/>
</dbReference>
<organism evidence="2 3">
    <name type="scientific">Myotis brandtii</name>
    <name type="common">Brandt's bat</name>
    <dbReference type="NCBI Taxonomy" id="109478"/>
    <lineage>
        <taxon>Eukaryota</taxon>
        <taxon>Metazoa</taxon>
        <taxon>Chordata</taxon>
        <taxon>Craniata</taxon>
        <taxon>Vertebrata</taxon>
        <taxon>Euteleostomi</taxon>
        <taxon>Mammalia</taxon>
        <taxon>Eutheria</taxon>
        <taxon>Laurasiatheria</taxon>
        <taxon>Chiroptera</taxon>
        <taxon>Yangochiroptera</taxon>
        <taxon>Vespertilionidae</taxon>
        <taxon>Myotis</taxon>
    </lineage>
</organism>
<proteinExistence type="predicted"/>
<sequence length="93" mass="10212">DPVTFDDVAVYFSLEEWGLLDEAQRRLYHEVMLENLALASSLGKTLTVSPGRGLGSALPPPPFPEAALWTPHAPLWTPGPALFSLLQPQYLLL</sequence>
<protein>
    <submittedName>
        <fullName evidence="2">Zinc finger protein 256</fullName>
    </submittedName>
</protein>
<name>S7NUQ2_MYOBR</name>
<accession>S7NUQ2</accession>
<dbReference type="CDD" id="cd07765">
    <property type="entry name" value="KRAB_A-box"/>
    <property type="match status" value="1"/>
</dbReference>
<dbReference type="PROSITE" id="PS50805">
    <property type="entry name" value="KRAB"/>
    <property type="match status" value="1"/>
</dbReference>
<dbReference type="EMBL" id="KE328732">
    <property type="protein sequence ID" value="EPQ20835.1"/>
    <property type="molecule type" value="Genomic_DNA"/>
</dbReference>
<dbReference type="GO" id="GO:0006355">
    <property type="term" value="P:regulation of DNA-templated transcription"/>
    <property type="evidence" value="ECO:0007669"/>
    <property type="project" value="InterPro"/>
</dbReference>
<dbReference type="Proteomes" id="UP000052978">
    <property type="component" value="Unassembled WGS sequence"/>
</dbReference>
<dbReference type="InterPro" id="IPR036051">
    <property type="entry name" value="KRAB_dom_sf"/>
</dbReference>
<dbReference type="PANTHER" id="PTHR23232:SF133">
    <property type="entry name" value="RIKEN CDNA 1700020N01 GENE"/>
    <property type="match status" value="1"/>
</dbReference>
<feature type="domain" description="KRAB" evidence="1">
    <location>
        <begin position="3"/>
        <end position="93"/>
    </location>
</feature>